<evidence type="ECO:0000256" key="7">
    <source>
        <dbReference type="SAM" id="MobiDB-lite"/>
    </source>
</evidence>
<comment type="similarity">
    <text evidence="2">Belongs to the TMEM8 family.</text>
</comment>
<dbReference type="InterPro" id="IPR000742">
    <property type="entry name" value="EGF"/>
</dbReference>
<dbReference type="PANTHER" id="PTHR14319">
    <property type="entry name" value="FIVE-SPAN TRANSMEMBRANE PROTEIN M83"/>
    <property type="match status" value="1"/>
</dbReference>
<feature type="domain" description="EGF-like" evidence="9">
    <location>
        <begin position="558"/>
        <end position="569"/>
    </location>
</feature>
<dbReference type="OrthoDB" id="69646at2759"/>
<evidence type="ECO:0000256" key="1">
    <source>
        <dbReference type="ARBA" id="ARBA00004651"/>
    </source>
</evidence>
<feature type="transmembrane region" description="Helical" evidence="8">
    <location>
        <begin position="750"/>
        <end position="771"/>
    </location>
</feature>
<feature type="transmembrane region" description="Helical" evidence="8">
    <location>
        <begin position="690"/>
        <end position="709"/>
    </location>
</feature>
<dbReference type="InterPro" id="IPR021910">
    <property type="entry name" value="NGX6/PGAP6/MYMK"/>
</dbReference>
<feature type="transmembrane region" description="Helical" evidence="8">
    <location>
        <begin position="777"/>
        <end position="796"/>
    </location>
</feature>
<feature type="transmembrane region" description="Helical" evidence="8">
    <location>
        <begin position="643"/>
        <end position="660"/>
    </location>
</feature>
<dbReference type="Pfam" id="PF12036">
    <property type="entry name" value="DUF3522"/>
    <property type="match status" value="1"/>
</dbReference>
<evidence type="ECO:0000256" key="5">
    <source>
        <dbReference type="ARBA" id="ARBA00022989"/>
    </source>
</evidence>
<evidence type="ECO:0000313" key="10">
    <source>
        <dbReference type="EMBL" id="VFQ75655.1"/>
    </source>
</evidence>
<dbReference type="EMBL" id="OOIL02001452">
    <property type="protein sequence ID" value="VFQ75655.1"/>
    <property type="molecule type" value="Genomic_DNA"/>
</dbReference>
<evidence type="ECO:0000256" key="6">
    <source>
        <dbReference type="ARBA" id="ARBA00023136"/>
    </source>
</evidence>
<feature type="transmembrane region" description="Helical" evidence="8">
    <location>
        <begin position="16"/>
        <end position="36"/>
    </location>
</feature>
<accession>A0A484LGJ5</accession>
<keyword evidence="11" id="KW-1185">Reference proteome</keyword>
<dbReference type="PROSITE" id="PS00022">
    <property type="entry name" value="EGF_1"/>
    <property type="match status" value="1"/>
</dbReference>
<sequence length="835" mass="93498">MVRNPISGCSDPNTRLPFLFSTLYCVVLILLIRGCLSNGQVRGGRAVTLSSFTYAKTALGPYDWRYIRVDLPPWFSSVDISIETDVDIDLGRIRKSPESSLPIICFREGSPPLPDVYNISDSGLVLEYASNRSFVQDLQLVEKCYPMQKTINLRLTNEQIPSGEWFIGLFNGAGPMRTQSKMVNRGSAYSFRGNITVEGCTTSAVSGQFCNQSVTPLMCTDGYTLPETGLKTNLGGNVISCQGADEVSCRGYGESDVYYFDVFGITERVILTASNVRLKQSHFSNVTEKDNRIPLMVYLRFRAMPLTTVHDYSGDITDAPLVILSPKIGRWYVTVQPMNMSETVNASICYSLRTEILQCPVNKAGLNCTWERYMLQTVLRKNPSVPFESHYLPISEKISSDSENFPLEPLLTNTSTVGKNESVWTFFLVDIPFGAAGGNIHISLTSDSNIGYELYAKYGGLPSLDSWDYFYRNNTSNSNGSMFFKIYDASDKRVAFYILYVKGGTWSFGLRHPNMNNLKLIDQTIMSISLERCPKKCASHGTCQSLMDVSGLTLYSYCSCDRNHGGFDCSIELVSQVGHVWQSVSLIASNAAALLPVYWSLRHKAFAEWVLFTSSGISSGLYHACDVGTWCALTFHVLQFMDFWLSFMAVVSTFVYLATISEISKRTIHTIVAILTALMAETGPTRSSNIIIVVAIGAAVLLIGFLIELSTRRRMLSLSSSTQVCLNMIYRWEGIKTWIRNLIKTILKRFYWVFLLLGFIALAMAAISWKLETSESYWIWHSLWHVSIYTASFFFLCSKADVSAPNCENEPRGDGNYELARQNSFTSAEQQRDGR</sequence>
<comment type="subcellular location">
    <subcellularLocation>
        <location evidence="1">Cell membrane</location>
        <topology evidence="1">Multi-pass membrane protein</topology>
    </subcellularLocation>
</comment>
<gene>
    <name evidence="10" type="ORF">CCAM_LOCUS17431</name>
</gene>
<keyword evidence="6 8" id="KW-0472">Membrane</keyword>
<evidence type="ECO:0000313" key="11">
    <source>
        <dbReference type="Proteomes" id="UP000595140"/>
    </source>
</evidence>
<name>A0A484LGJ5_9ASTE</name>
<dbReference type="GO" id="GO:0005886">
    <property type="term" value="C:plasma membrane"/>
    <property type="evidence" value="ECO:0007669"/>
    <property type="project" value="UniProtKB-SubCell"/>
</dbReference>
<feature type="region of interest" description="Disordered" evidence="7">
    <location>
        <begin position="807"/>
        <end position="835"/>
    </location>
</feature>
<evidence type="ECO:0000256" key="3">
    <source>
        <dbReference type="ARBA" id="ARBA00022475"/>
    </source>
</evidence>
<protein>
    <recommendedName>
        <fullName evidence="9">EGF-like domain-containing protein</fullName>
    </recommendedName>
</protein>
<reference evidence="10 11" key="1">
    <citation type="submission" date="2018-04" db="EMBL/GenBank/DDBJ databases">
        <authorList>
            <person name="Vogel A."/>
        </authorList>
    </citation>
    <scope>NUCLEOTIDE SEQUENCE [LARGE SCALE GENOMIC DNA]</scope>
</reference>
<evidence type="ECO:0000256" key="4">
    <source>
        <dbReference type="ARBA" id="ARBA00022692"/>
    </source>
</evidence>
<keyword evidence="5 8" id="KW-1133">Transmembrane helix</keyword>
<keyword evidence="4 8" id="KW-0812">Transmembrane</keyword>
<dbReference type="PANTHER" id="PTHR14319:SF3">
    <property type="entry name" value="TRANSMEMBRANE PROTEIN-LIKE PROTEIN"/>
    <property type="match status" value="1"/>
</dbReference>
<keyword evidence="3" id="KW-1003">Cell membrane</keyword>
<proteinExistence type="inferred from homology"/>
<dbReference type="Proteomes" id="UP000595140">
    <property type="component" value="Unassembled WGS sequence"/>
</dbReference>
<organism evidence="10 11">
    <name type="scientific">Cuscuta campestris</name>
    <dbReference type="NCBI Taxonomy" id="132261"/>
    <lineage>
        <taxon>Eukaryota</taxon>
        <taxon>Viridiplantae</taxon>
        <taxon>Streptophyta</taxon>
        <taxon>Embryophyta</taxon>
        <taxon>Tracheophyta</taxon>
        <taxon>Spermatophyta</taxon>
        <taxon>Magnoliopsida</taxon>
        <taxon>eudicotyledons</taxon>
        <taxon>Gunneridae</taxon>
        <taxon>Pentapetalae</taxon>
        <taxon>asterids</taxon>
        <taxon>lamiids</taxon>
        <taxon>Solanales</taxon>
        <taxon>Convolvulaceae</taxon>
        <taxon>Cuscuteae</taxon>
        <taxon>Cuscuta</taxon>
        <taxon>Cuscuta subgen. Grammica</taxon>
        <taxon>Cuscuta sect. Cleistogrammica</taxon>
    </lineage>
</organism>
<evidence type="ECO:0000259" key="9">
    <source>
        <dbReference type="PROSITE" id="PS00022"/>
    </source>
</evidence>
<evidence type="ECO:0000256" key="2">
    <source>
        <dbReference type="ARBA" id="ARBA00005542"/>
    </source>
</evidence>
<dbReference type="AlphaFoldDB" id="A0A484LGJ5"/>
<evidence type="ECO:0000256" key="8">
    <source>
        <dbReference type="SAM" id="Phobius"/>
    </source>
</evidence>